<proteinExistence type="predicted"/>
<reference evidence="2" key="2">
    <citation type="journal article" date="2023" name="IMA Fungus">
        <title>Comparative genomic study of the Penicillium genus elucidates a diverse pangenome and 15 lateral gene transfer events.</title>
        <authorList>
            <person name="Petersen C."/>
            <person name="Sorensen T."/>
            <person name="Nielsen M.R."/>
            <person name="Sondergaard T.E."/>
            <person name="Sorensen J.L."/>
            <person name="Fitzpatrick D.A."/>
            <person name="Frisvad J.C."/>
            <person name="Nielsen K.L."/>
        </authorList>
    </citation>
    <scope>NUCLEOTIDE SEQUENCE</scope>
    <source>
        <strain evidence="2">IBT 19713</strain>
    </source>
</reference>
<protein>
    <submittedName>
        <fullName evidence="2">Uncharacterized protein</fullName>
    </submittedName>
</protein>
<name>A0A9W9TS44_9EURO</name>
<dbReference type="GeneID" id="83199877"/>
<dbReference type="OrthoDB" id="5417135at2759"/>
<dbReference type="AlphaFoldDB" id="A0A9W9TS44"/>
<dbReference type="PANTHER" id="PTHR42088">
    <property type="entry name" value="YALI0F10131P"/>
    <property type="match status" value="1"/>
</dbReference>
<dbReference type="PANTHER" id="PTHR42088:SF1">
    <property type="entry name" value="YALI0F10131P"/>
    <property type="match status" value="1"/>
</dbReference>
<dbReference type="Proteomes" id="UP001150941">
    <property type="component" value="Unassembled WGS sequence"/>
</dbReference>
<accession>A0A9W9TS44</accession>
<dbReference type="RefSeq" id="XP_058331577.1">
    <property type="nucleotide sequence ID" value="XM_058472574.1"/>
</dbReference>
<feature type="region of interest" description="Disordered" evidence="1">
    <location>
        <begin position="116"/>
        <end position="139"/>
    </location>
</feature>
<evidence type="ECO:0000313" key="3">
    <source>
        <dbReference type="Proteomes" id="UP001150941"/>
    </source>
</evidence>
<dbReference type="EMBL" id="JAPQKS010000003">
    <property type="protein sequence ID" value="KAJ5238658.1"/>
    <property type="molecule type" value="Genomic_DNA"/>
</dbReference>
<evidence type="ECO:0000313" key="2">
    <source>
        <dbReference type="EMBL" id="KAJ5238658.1"/>
    </source>
</evidence>
<evidence type="ECO:0000256" key="1">
    <source>
        <dbReference type="SAM" id="MobiDB-lite"/>
    </source>
</evidence>
<gene>
    <name evidence="2" type="ORF">N7468_003277</name>
</gene>
<keyword evidence="3" id="KW-1185">Reference proteome</keyword>
<reference evidence="2" key="1">
    <citation type="submission" date="2022-11" db="EMBL/GenBank/DDBJ databases">
        <authorList>
            <person name="Petersen C."/>
        </authorList>
    </citation>
    <scope>NUCLEOTIDE SEQUENCE</scope>
    <source>
        <strain evidence="2">IBT 19713</strain>
    </source>
</reference>
<sequence>MATGSAGYNGVGTGPRAFSSASGQLRGPRAPRKPIPPPAPLTILQSPHMLKDDAIMSAVDFAPGSSFRDQRDGTPGTPTGGVRPYSPSIRAHTPLVSAFDELAAIPSPHALRKSGTYTSLDFAPPGRFRGNDGGSETGSVRSMRTGISNTHMNNIRNGNYRVSRLPADMVGTRDDMMASLKPDWGMNR</sequence>
<comment type="caution">
    <text evidence="2">The sequence shown here is derived from an EMBL/GenBank/DDBJ whole genome shotgun (WGS) entry which is preliminary data.</text>
</comment>
<feature type="region of interest" description="Disordered" evidence="1">
    <location>
        <begin position="1"/>
        <end position="39"/>
    </location>
</feature>
<feature type="region of interest" description="Disordered" evidence="1">
    <location>
        <begin position="63"/>
        <end position="86"/>
    </location>
</feature>
<organism evidence="2 3">
    <name type="scientific">Penicillium chermesinum</name>
    <dbReference type="NCBI Taxonomy" id="63820"/>
    <lineage>
        <taxon>Eukaryota</taxon>
        <taxon>Fungi</taxon>
        <taxon>Dikarya</taxon>
        <taxon>Ascomycota</taxon>
        <taxon>Pezizomycotina</taxon>
        <taxon>Eurotiomycetes</taxon>
        <taxon>Eurotiomycetidae</taxon>
        <taxon>Eurotiales</taxon>
        <taxon>Aspergillaceae</taxon>
        <taxon>Penicillium</taxon>
    </lineage>
</organism>